<sequence>MLIYNGPRTTRNGASISVDWYDQSRGIILWTLTNPTSNAISVSFNRGQNELGVPPYFFGDAYWGTYIVENSLAFFLTGAPSPMSGDYTSKPIPLALLFTPVGFGLAFVFTIAPKSVITVEEGGFTNDSDGEINTVAQISNIIESVYVGTFEMSASFSALSNCEFIAPCANSPAKSKVACFVTSDVPISCSSSEVGTDITSVFWPSSDVSYDLSTFQNFEE</sequence>
<reference evidence="2" key="1">
    <citation type="journal article" date="2013" name="Science">
        <title>Gene transfer from bacteria and archaea facilitated evolution of an extremophilic eukaryote.</title>
        <authorList>
            <person name="Schonknecht G."/>
            <person name="Chen W.H."/>
            <person name="Ternes C.M."/>
            <person name="Barbier G.G."/>
            <person name="Shrestha R.P."/>
            <person name="Stanke M."/>
            <person name="Brautigam A."/>
            <person name="Baker B.J."/>
            <person name="Banfield J.F."/>
            <person name="Garavito R.M."/>
            <person name="Carr K."/>
            <person name="Wilkerson C."/>
            <person name="Rensing S.A."/>
            <person name="Gagneul D."/>
            <person name="Dickenson N.E."/>
            <person name="Oesterhelt C."/>
            <person name="Lercher M.J."/>
            <person name="Weber A.P."/>
        </authorList>
    </citation>
    <scope>NUCLEOTIDE SEQUENCE [LARGE SCALE GENOMIC DNA]</scope>
    <source>
        <strain evidence="2">074W</strain>
    </source>
</reference>
<accession>M2XQQ7</accession>
<evidence type="ECO:0000313" key="1">
    <source>
        <dbReference type="EMBL" id="EME25769.1"/>
    </source>
</evidence>
<dbReference type="GeneID" id="17084762"/>
<dbReference type="RefSeq" id="XP_005702289.1">
    <property type="nucleotide sequence ID" value="XM_005702232.1"/>
</dbReference>
<dbReference type="KEGG" id="gsl:Gasu_65710"/>
<dbReference type="EMBL" id="KB454829">
    <property type="protein sequence ID" value="EME25769.1"/>
    <property type="molecule type" value="Genomic_DNA"/>
</dbReference>
<dbReference type="AlphaFoldDB" id="M2XQQ7"/>
<proteinExistence type="predicted"/>
<name>M2XQQ7_GALSU</name>
<dbReference type="Proteomes" id="UP000030680">
    <property type="component" value="Unassembled WGS sequence"/>
</dbReference>
<evidence type="ECO:0000313" key="2">
    <source>
        <dbReference type="Proteomes" id="UP000030680"/>
    </source>
</evidence>
<gene>
    <name evidence="1" type="ORF">Gasu_65710</name>
</gene>
<keyword evidence="2" id="KW-1185">Reference proteome</keyword>
<organism evidence="1 2">
    <name type="scientific">Galdieria sulphuraria</name>
    <name type="common">Red alga</name>
    <dbReference type="NCBI Taxonomy" id="130081"/>
    <lineage>
        <taxon>Eukaryota</taxon>
        <taxon>Rhodophyta</taxon>
        <taxon>Bangiophyceae</taxon>
        <taxon>Galdieriales</taxon>
        <taxon>Galdieriaceae</taxon>
        <taxon>Galdieria</taxon>
    </lineage>
</organism>
<dbReference type="Gramene" id="EME25769">
    <property type="protein sequence ID" value="EME25769"/>
    <property type="gene ID" value="Gasu_65710"/>
</dbReference>
<protein>
    <submittedName>
        <fullName evidence="1">Uncharacterized protein</fullName>
    </submittedName>
</protein>